<dbReference type="GO" id="GO:0006227">
    <property type="term" value="P:dUDP biosynthetic process"/>
    <property type="evidence" value="ECO:0007669"/>
    <property type="project" value="TreeGrafter"/>
</dbReference>
<comment type="similarity">
    <text evidence="1">Belongs to the thymidylate kinase family.</text>
</comment>
<evidence type="ECO:0000256" key="2">
    <source>
        <dbReference type="ARBA" id="ARBA00022741"/>
    </source>
</evidence>
<dbReference type="KEGG" id="hlt:I7X12_10840"/>
<organism evidence="7 8">
    <name type="scientific">Halosimplex litoreum</name>
    <dbReference type="NCBI Taxonomy" id="1198301"/>
    <lineage>
        <taxon>Archaea</taxon>
        <taxon>Methanobacteriati</taxon>
        <taxon>Methanobacteriota</taxon>
        <taxon>Stenosarchaea group</taxon>
        <taxon>Halobacteria</taxon>
        <taxon>Halobacteriales</taxon>
        <taxon>Haloarculaceae</taxon>
        <taxon>Halosimplex</taxon>
    </lineage>
</organism>
<dbReference type="GO" id="GO:0005737">
    <property type="term" value="C:cytoplasm"/>
    <property type="evidence" value="ECO:0007669"/>
    <property type="project" value="TreeGrafter"/>
</dbReference>
<keyword evidence="2" id="KW-0547">Nucleotide-binding</keyword>
<dbReference type="Gene3D" id="3.40.50.300">
    <property type="entry name" value="P-loop containing nucleotide triphosphate hydrolases"/>
    <property type="match status" value="1"/>
</dbReference>
<evidence type="ECO:0000256" key="3">
    <source>
        <dbReference type="ARBA" id="ARBA00022840"/>
    </source>
</evidence>
<dbReference type="EMBL" id="CP065856">
    <property type="protein sequence ID" value="QPV61266.1"/>
    <property type="molecule type" value="Genomic_DNA"/>
</dbReference>
<gene>
    <name evidence="7" type="ORF">I7X12_10840</name>
</gene>
<dbReference type="InterPro" id="IPR027417">
    <property type="entry name" value="P-loop_NTPase"/>
</dbReference>
<feature type="region of interest" description="Disordered" evidence="5">
    <location>
        <begin position="153"/>
        <end position="172"/>
    </location>
</feature>
<dbReference type="PANTHER" id="PTHR10344">
    <property type="entry name" value="THYMIDYLATE KINASE"/>
    <property type="match status" value="1"/>
</dbReference>
<proteinExistence type="inferred from homology"/>
<evidence type="ECO:0000259" key="6">
    <source>
        <dbReference type="Pfam" id="PF02223"/>
    </source>
</evidence>
<evidence type="ECO:0000256" key="1">
    <source>
        <dbReference type="ARBA" id="ARBA00009776"/>
    </source>
</evidence>
<dbReference type="InterPro" id="IPR039430">
    <property type="entry name" value="Thymidylate_kin-like_dom"/>
</dbReference>
<keyword evidence="3" id="KW-0067">ATP-binding</keyword>
<dbReference type="Pfam" id="PF02223">
    <property type="entry name" value="Thymidylate_kin"/>
    <property type="match status" value="1"/>
</dbReference>
<evidence type="ECO:0000256" key="4">
    <source>
        <dbReference type="ARBA" id="ARBA00029962"/>
    </source>
</evidence>
<dbReference type="SUPFAM" id="SSF52540">
    <property type="entry name" value="P-loop containing nucleoside triphosphate hydrolases"/>
    <property type="match status" value="1"/>
</dbReference>
<dbReference type="PANTHER" id="PTHR10344:SF4">
    <property type="entry name" value="UMP-CMP KINASE 2, MITOCHONDRIAL"/>
    <property type="match status" value="1"/>
</dbReference>
<sequence>MTGTFVVLEGTAGTGKSTRLDALAAELRDRGESVTVVPEFADGSVGDFVVDEIVSGDADQFRERALSLTAGALASASYQAETVIRPALDAGDVVLTERFLDSVAVYNTPTVEAREGVSMDATLAEFRAAMPVEPDLTVLLTLDDETRRERLATHRPNLLDDGAVPDRRGERERRYRDLLADREDAVVYENSGDVSTAVAEIAAEIER</sequence>
<accession>A0A7T3FV73</accession>
<name>A0A7T3FV73_9EURY</name>
<evidence type="ECO:0000313" key="8">
    <source>
        <dbReference type="Proteomes" id="UP000595001"/>
    </source>
</evidence>
<feature type="domain" description="Thymidylate kinase-like" evidence="6">
    <location>
        <begin position="8"/>
        <end position="156"/>
    </location>
</feature>
<dbReference type="GeneID" id="60588995"/>
<protein>
    <recommendedName>
        <fullName evidence="4">dTMP kinase</fullName>
    </recommendedName>
</protein>
<dbReference type="GO" id="GO:0004798">
    <property type="term" value="F:dTMP kinase activity"/>
    <property type="evidence" value="ECO:0007669"/>
    <property type="project" value="TreeGrafter"/>
</dbReference>
<dbReference type="OrthoDB" id="240154at2157"/>
<dbReference type="GO" id="GO:0006235">
    <property type="term" value="P:dTTP biosynthetic process"/>
    <property type="evidence" value="ECO:0007669"/>
    <property type="project" value="TreeGrafter"/>
</dbReference>
<dbReference type="AlphaFoldDB" id="A0A7T3FV73"/>
<dbReference type="GO" id="GO:0006233">
    <property type="term" value="P:dTDP biosynthetic process"/>
    <property type="evidence" value="ECO:0007669"/>
    <property type="project" value="TreeGrafter"/>
</dbReference>
<dbReference type="Proteomes" id="UP000595001">
    <property type="component" value="Chromosome"/>
</dbReference>
<keyword evidence="8" id="KW-1185">Reference proteome</keyword>
<reference evidence="7 8" key="1">
    <citation type="submission" date="2020-12" db="EMBL/GenBank/DDBJ databases">
        <title>Halosimplex halophilum sp. nov. and Halosimplex salinum sp. nov., two new members of the genus Halosimplex.</title>
        <authorList>
            <person name="Cui H.L."/>
        </authorList>
    </citation>
    <scope>NUCLEOTIDE SEQUENCE [LARGE SCALE GENOMIC DNA]</scope>
    <source>
        <strain evidence="7 8">YGH94</strain>
    </source>
</reference>
<dbReference type="RefSeq" id="WP_198060099.1">
    <property type="nucleotide sequence ID" value="NZ_CP065856.1"/>
</dbReference>
<evidence type="ECO:0000256" key="5">
    <source>
        <dbReference type="SAM" id="MobiDB-lite"/>
    </source>
</evidence>
<dbReference type="GO" id="GO:0005524">
    <property type="term" value="F:ATP binding"/>
    <property type="evidence" value="ECO:0007669"/>
    <property type="project" value="UniProtKB-KW"/>
</dbReference>
<evidence type="ECO:0000313" key="7">
    <source>
        <dbReference type="EMBL" id="QPV61266.1"/>
    </source>
</evidence>